<gene>
    <name evidence="6" type="ORF">CLV42_103114</name>
</gene>
<dbReference type="SUPFAM" id="SSF48452">
    <property type="entry name" value="TPR-like"/>
    <property type="match status" value="1"/>
</dbReference>
<name>A0A2P8GGP3_9BACT</name>
<dbReference type="PROSITE" id="PS51257">
    <property type="entry name" value="PROKAR_LIPOPROTEIN"/>
    <property type="match status" value="1"/>
</dbReference>
<dbReference type="InterPro" id="IPR039565">
    <property type="entry name" value="BamD-like"/>
</dbReference>
<evidence type="ECO:0000256" key="4">
    <source>
        <dbReference type="SAM" id="MobiDB-lite"/>
    </source>
</evidence>
<dbReference type="Gene3D" id="1.25.40.10">
    <property type="entry name" value="Tetratricopeptide repeat domain"/>
    <property type="match status" value="1"/>
</dbReference>
<evidence type="ECO:0000313" key="6">
    <source>
        <dbReference type="EMBL" id="PSL33132.1"/>
    </source>
</evidence>
<evidence type="ECO:0000256" key="2">
    <source>
        <dbReference type="ARBA" id="ARBA00023136"/>
    </source>
</evidence>
<dbReference type="NCBIfam" id="TIGR03302">
    <property type="entry name" value="OM_YfiO"/>
    <property type="match status" value="1"/>
</dbReference>
<sequence>MRKIVIYISLFVAVTASVSCNTELRRIEKSKDYEAKLAYADKLYAKKKYTAAQGLYESLFQVYKGTDKYEPIYYNYCYCSYKMKDYVQAGFYFKNYLDNFPNSPRATEMDYMQAYCYYKQSPKVQLDQTNTQKAIAAMQTYINNYPTSDKVPEANLVIELSRRKLEKKEYNNSELYYNLGYYKAAAISFKSLMRNYPDSDKSDEYKYMAIKAYYQYAKNSIWEKQKERYDEVLSEYLDFADHYPKSKLKGDAEKYYTLAQGNIKTLESYTTTNAKPERLKKEAKKAEKAANKAGKADKTDKPEQSKKSEKADTETKNN</sequence>
<evidence type="ECO:0000256" key="3">
    <source>
        <dbReference type="ARBA" id="ARBA00023237"/>
    </source>
</evidence>
<proteinExistence type="predicted"/>
<comment type="caution">
    <text evidence="6">The sequence shown here is derived from an EMBL/GenBank/DDBJ whole genome shotgun (WGS) entry which is preliminary data.</text>
</comment>
<reference evidence="6 7" key="1">
    <citation type="submission" date="2018-03" db="EMBL/GenBank/DDBJ databases">
        <title>Genomic Encyclopedia of Archaeal and Bacterial Type Strains, Phase II (KMG-II): from individual species to whole genera.</title>
        <authorList>
            <person name="Goeker M."/>
        </authorList>
    </citation>
    <scope>NUCLEOTIDE SEQUENCE [LARGE SCALE GENOMIC DNA]</scope>
    <source>
        <strain evidence="6 7">DSM 18107</strain>
    </source>
</reference>
<feature type="compositionally biased region" description="Basic and acidic residues" evidence="4">
    <location>
        <begin position="275"/>
        <end position="318"/>
    </location>
</feature>
<keyword evidence="3" id="KW-0998">Cell outer membrane</keyword>
<accession>A0A2P8GGP3</accession>
<keyword evidence="1" id="KW-0732">Signal</keyword>
<dbReference type="AlphaFoldDB" id="A0A2P8GGP3"/>
<dbReference type="RefSeq" id="WP_106601471.1">
    <property type="nucleotide sequence ID" value="NZ_PYGK01000003.1"/>
</dbReference>
<dbReference type="InterPro" id="IPR017689">
    <property type="entry name" value="BamD"/>
</dbReference>
<dbReference type="Pfam" id="PF13525">
    <property type="entry name" value="YfiO"/>
    <property type="match status" value="1"/>
</dbReference>
<keyword evidence="2" id="KW-0472">Membrane</keyword>
<dbReference type="OrthoDB" id="9770761at2"/>
<organism evidence="6 7">
    <name type="scientific">Chitinophaga ginsengisoli</name>
    <dbReference type="NCBI Taxonomy" id="363837"/>
    <lineage>
        <taxon>Bacteria</taxon>
        <taxon>Pseudomonadati</taxon>
        <taxon>Bacteroidota</taxon>
        <taxon>Chitinophagia</taxon>
        <taxon>Chitinophagales</taxon>
        <taxon>Chitinophagaceae</taxon>
        <taxon>Chitinophaga</taxon>
    </lineage>
</organism>
<protein>
    <submittedName>
        <fullName evidence="6">Beta-barrel assembly machine subunit BamD</fullName>
    </submittedName>
</protein>
<evidence type="ECO:0000259" key="5">
    <source>
        <dbReference type="Pfam" id="PF13525"/>
    </source>
</evidence>
<evidence type="ECO:0000313" key="7">
    <source>
        <dbReference type="Proteomes" id="UP000240978"/>
    </source>
</evidence>
<evidence type="ECO:0000256" key="1">
    <source>
        <dbReference type="ARBA" id="ARBA00022729"/>
    </source>
</evidence>
<feature type="domain" description="Outer membrane lipoprotein BamD-like" evidence="5">
    <location>
        <begin position="40"/>
        <end position="224"/>
    </location>
</feature>
<dbReference type="InterPro" id="IPR011990">
    <property type="entry name" value="TPR-like_helical_dom_sf"/>
</dbReference>
<dbReference type="EMBL" id="PYGK01000003">
    <property type="protein sequence ID" value="PSL33132.1"/>
    <property type="molecule type" value="Genomic_DNA"/>
</dbReference>
<feature type="region of interest" description="Disordered" evidence="4">
    <location>
        <begin position="269"/>
        <end position="318"/>
    </location>
</feature>
<keyword evidence="7" id="KW-1185">Reference proteome</keyword>
<dbReference type="Proteomes" id="UP000240978">
    <property type="component" value="Unassembled WGS sequence"/>
</dbReference>